<proteinExistence type="predicted"/>
<dbReference type="SUPFAM" id="SSF50978">
    <property type="entry name" value="WD40 repeat-like"/>
    <property type="match status" value="1"/>
</dbReference>
<dbReference type="SUPFAM" id="SSF81383">
    <property type="entry name" value="F-box domain"/>
    <property type="match status" value="1"/>
</dbReference>
<dbReference type="EMBL" id="JAPXFL010000003">
    <property type="protein sequence ID" value="KAK9509794.1"/>
    <property type="molecule type" value="Genomic_DNA"/>
</dbReference>
<evidence type="ECO:0000313" key="3">
    <source>
        <dbReference type="Proteomes" id="UP001461498"/>
    </source>
</evidence>
<dbReference type="InterPro" id="IPR001810">
    <property type="entry name" value="F-box_dom"/>
</dbReference>
<dbReference type="Proteomes" id="UP001461498">
    <property type="component" value="Unassembled WGS sequence"/>
</dbReference>
<gene>
    <name evidence="2" type="ORF">O3M35_007030</name>
</gene>
<name>A0AAW1DFM0_9HEMI</name>
<comment type="caution">
    <text evidence="2">The sequence shown here is derived from an EMBL/GenBank/DDBJ whole genome shotgun (WGS) entry which is preliminary data.</text>
</comment>
<dbReference type="InterPro" id="IPR036322">
    <property type="entry name" value="WD40_repeat_dom_sf"/>
</dbReference>
<feature type="domain" description="F-box" evidence="1">
    <location>
        <begin position="7"/>
        <end position="34"/>
    </location>
</feature>
<evidence type="ECO:0000259" key="1">
    <source>
        <dbReference type="Pfam" id="PF12937"/>
    </source>
</evidence>
<evidence type="ECO:0000313" key="2">
    <source>
        <dbReference type="EMBL" id="KAK9509794.1"/>
    </source>
</evidence>
<sequence>MYKVVLSDIANVSSVCRAWYEFVNRDNRTWKRLIQDEEMNPEKWDLEDDQEWILGTPCRLKIIFLKYKRTLHNMRASKYKKQIVKVICSKAHYDGKTLLLCTENGLDIYRVINNNFELFQKLSCTIPSYLIVQLMNGEVDNISDMKTNTQYIILKTDKSYLLIYRLFNNEYIPFYCLYSSHDNNVSYCNHTEQILTQHKDSYNYFKLLFKNILLILAKDELILWNICEKKLMFKARNHSYLKHDCKILLILDLKANMIKAFDKELKQLYEIKVEYPVFRVFINYNLLHVWSLKSDETSWITSWDKTSGLLKFNHRKLRFCVKHSKVIQCCYFRNNCIVIAYSVNRRKQLFVGFKLLENHIREEWNCIFSNINVIYRRIVNRFQKIFIFTVEEDDKGRSTLCNGRELFHNVCLEERIAIGTYTAPPYVSKDIIINFIDGSAYVYLYR</sequence>
<keyword evidence="3" id="KW-1185">Reference proteome</keyword>
<reference evidence="2 3" key="1">
    <citation type="submission" date="2022-12" db="EMBL/GenBank/DDBJ databases">
        <title>Chromosome-level genome assembly of true bugs.</title>
        <authorList>
            <person name="Ma L."/>
            <person name="Li H."/>
        </authorList>
    </citation>
    <scope>NUCLEOTIDE SEQUENCE [LARGE SCALE GENOMIC DNA]</scope>
    <source>
        <strain evidence="2">Lab_2022b</strain>
    </source>
</reference>
<organism evidence="2 3">
    <name type="scientific">Rhynocoris fuscipes</name>
    <dbReference type="NCBI Taxonomy" id="488301"/>
    <lineage>
        <taxon>Eukaryota</taxon>
        <taxon>Metazoa</taxon>
        <taxon>Ecdysozoa</taxon>
        <taxon>Arthropoda</taxon>
        <taxon>Hexapoda</taxon>
        <taxon>Insecta</taxon>
        <taxon>Pterygota</taxon>
        <taxon>Neoptera</taxon>
        <taxon>Paraneoptera</taxon>
        <taxon>Hemiptera</taxon>
        <taxon>Heteroptera</taxon>
        <taxon>Panheteroptera</taxon>
        <taxon>Cimicomorpha</taxon>
        <taxon>Reduviidae</taxon>
        <taxon>Harpactorinae</taxon>
        <taxon>Harpactorini</taxon>
        <taxon>Rhynocoris</taxon>
    </lineage>
</organism>
<dbReference type="AlphaFoldDB" id="A0AAW1DFM0"/>
<dbReference type="Pfam" id="PF12937">
    <property type="entry name" value="F-box-like"/>
    <property type="match status" value="1"/>
</dbReference>
<protein>
    <recommendedName>
        <fullName evidence="1">F-box domain-containing protein</fullName>
    </recommendedName>
</protein>
<dbReference type="InterPro" id="IPR036047">
    <property type="entry name" value="F-box-like_dom_sf"/>
</dbReference>
<accession>A0AAW1DFM0</accession>